<sequence length="224" mass="24921">MNAPRLIVGLGNPTDQHASDRHNAGFWFIDALLRHYPGQMRPDTKFFGDVGEVRIGTQVVRLIKPMTYMNRSGQAVGALARFYRIDPEDILVAYDELDLMPGSARLKLGGSSTHNGLRDLTAHLGTPRYWRLRLGIGHPRTLNPGQSVINFVLGRPSAADQQLIEQAIDRSVDHLPVLFRDGWEIATQQLHSADPAMQAKKEAKSSNPKEEAGEKARRRAPEDA</sequence>
<keyword evidence="7" id="KW-0963">Cytoplasm</keyword>
<dbReference type="FunFam" id="3.40.50.1470:FF:000001">
    <property type="entry name" value="Peptidyl-tRNA hydrolase"/>
    <property type="match status" value="1"/>
</dbReference>
<dbReference type="EMBL" id="RRUE01000002">
    <property type="protein sequence ID" value="RRN44115.1"/>
    <property type="molecule type" value="Genomic_DNA"/>
</dbReference>
<comment type="function">
    <text evidence="7">Hydrolyzes ribosome-free peptidyl-tRNAs (with 1 or more amino acids incorporated), which drop off the ribosome during protein synthesis, or as a result of ribosome stalling.</text>
</comment>
<dbReference type="GO" id="GO:0004045">
    <property type="term" value="F:peptidyl-tRNA hydrolase activity"/>
    <property type="evidence" value="ECO:0007669"/>
    <property type="project" value="UniProtKB-UniRule"/>
</dbReference>
<dbReference type="PANTHER" id="PTHR17224:SF1">
    <property type="entry name" value="PEPTIDYL-TRNA HYDROLASE"/>
    <property type="match status" value="1"/>
</dbReference>
<comment type="subcellular location">
    <subcellularLocation>
        <location evidence="7">Cytoplasm</location>
    </subcellularLocation>
</comment>
<evidence type="ECO:0000256" key="6">
    <source>
        <dbReference type="ARBA" id="ARBA00050038"/>
    </source>
</evidence>
<dbReference type="HAMAP" id="MF_00083">
    <property type="entry name" value="Pept_tRNA_hydro_bact"/>
    <property type="match status" value="1"/>
</dbReference>
<dbReference type="InterPro" id="IPR018171">
    <property type="entry name" value="Pept_tRNA_hydro_CS"/>
</dbReference>
<comment type="subunit">
    <text evidence="7">Monomer.</text>
</comment>
<feature type="binding site" evidence="7">
    <location>
        <position position="68"/>
    </location>
    <ligand>
        <name>tRNA</name>
        <dbReference type="ChEBI" id="CHEBI:17843"/>
    </ligand>
</feature>
<dbReference type="CDD" id="cd00462">
    <property type="entry name" value="PTH"/>
    <property type="match status" value="1"/>
</dbReference>
<dbReference type="InterPro" id="IPR001328">
    <property type="entry name" value="Pept_tRNA_hydro"/>
</dbReference>
<dbReference type="Pfam" id="PF01195">
    <property type="entry name" value="Pept_tRNA_hydro"/>
    <property type="match status" value="1"/>
</dbReference>
<feature type="binding site" evidence="7">
    <location>
        <position position="70"/>
    </location>
    <ligand>
        <name>tRNA</name>
        <dbReference type="ChEBI" id="CHEBI:17843"/>
    </ligand>
</feature>
<dbReference type="AlphaFoldDB" id="A0A426FN67"/>
<dbReference type="GO" id="GO:0072344">
    <property type="term" value="P:rescue of stalled ribosome"/>
    <property type="evidence" value="ECO:0007669"/>
    <property type="project" value="UniProtKB-UniRule"/>
</dbReference>
<dbReference type="InterPro" id="IPR036416">
    <property type="entry name" value="Pept_tRNA_hydro_sf"/>
</dbReference>
<dbReference type="Gene3D" id="3.40.50.1470">
    <property type="entry name" value="Peptidyl-tRNA hydrolase"/>
    <property type="match status" value="1"/>
</dbReference>
<dbReference type="OrthoDB" id="9800507at2"/>
<dbReference type="GO" id="GO:0006515">
    <property type="term" value="P:protein quality control for misfolded or incompletely synthesized proteins"/>
    <property type="evidence" value="ECO:0007669"/>
    <property type="project" value="UniProtKB-UniRule"/>
</dbReference>
<dbReference type="Proteomes" id="UP000270261">
    <property type="component" value="Unassembled WGS sequence"/>
</dbReference>
<dbReference type="SUPFAM" id="SSF53178">
    <property type="entry name" value="Peptidyl-tRNA hydrolase-like"/>
    <property type="match status" value="1"/>
</dbReference>
<feature type="site" description="Stabilizes the basic form of H active site to accept a proton" evidence="7">
    <location>
        <position position="95"/>
    </location>
</feature>
<name>A0A426FN67_9BURK</name>
<feature type="binding site" evidence="7">
    <location>
        <position position="17"/>
    </location>
    <ligand>
        <name>tRNA</name>
        <dbReference type="ChEBI" id="CHEBI:17843"/>
    </ligand>
</feature>
<comment type="similarity">
    <text evidence="5 7">Belongs to the PTH family.</text>
</comment>
<dbReference type="PANTHER" id="PTHR17224">
    <property type="entry name" value="PEPTIDYL-TRNA HYDROLASE"/>
    <property type="match status" value="1"/>
</dbReference>
<accession>A0A426FN67</accession>
<dbReference type="GO" id="GO:0005737">
    <property type="term" value="C:cytoplasm"/>
    <property type="evidence" value="ECO:0007669"/>
    <property type="project" value="UniProtKB-SubCell"/>
</dbReference>
<keyword evidence="3 7" id="KW-0378">Hydrolase</keyword>
<keyword evidence="4 7" id="KW-0694">RNA-binding</keyword>
<evidence type="ECO:0000256" key="5">
    <source>
        <dbReference type="ARBA" id="ARBA00038063"/>
    </source>
</evidence>
<feature type="site" description="Discriminates between blocked and unblocked aminoacyl-tRNA" evidence="7">
    <location>
        <position position="12"/>
    </location>
</feature>
<evidence type="ECO:0000256" key="8">
    <source>
        <dbReference type="SAM" id="MobiDB-lite"/>
    </source>
</evidence>
<feature type="region of interest" description="Disordered" evidence="8">
    <location>
        <begin position="191"/>
        <end position="224"/>
    </location>
</feature>
<feature type="binding site" evidence="7">
    <location>
        <position position="115"/>
    </location>
    <ligand>
        <name>tRNA</name>
        <dbReference type="ChEBI" id="CHEBI:17843"/>
    </ligand>
</feature>
<evidence type="ECO:0000256" key="3">
    <source>
        <dbReference type="ARBA" id="ARBA00022801"/>
    </source>
</evidence>
<evidence type="ECO:0000256" key="4">
    <source>
        <dbReference type="ARBA" id="ARBA00022884"/>
    </source>
</evidence>
<dbReference type="PROSITE" id="PS01196">
    <property type="entry name" value="PEPT_TRNA_HYDROL_2"/>
    <property type="match status" value="1"/>
</dbReference>
<feature type="compositionally biased region" description="Basic and acidic residues" evidence="8">
    <location>
        <begin position="199"/>
        <end position="224"/>
    </location>
</feature>
<evidence type="ECO:0000313" key="9">
    <source>
        <dbReference type="EMBL" id="RRN44115.1"/>
    </source>
</evidence>
<dbReference type="NCBIfam" id="TIGR00447">
    <property type="entry name" value="pth"/>
    <property type="match status" value="1"/>
</dbReference>
<keyword evidence="2 7" id="KW-0820">tRNA-binding</keyword>
<protein>
    <recommendedName>
        <fullName evidence="6 7">Peptidyl-tRNA hydrolase</fullName>
        <shortName evidence="7">Pth</shortName>
        <ecNumber evidence="1 7">3.1.1.29</ecNumber>
    </recommendedName>
</protein>
<comment type="catalytic activity">
    <reaction evidence="7">
        <text>an N-acyl-L-alpha-aminoacyl-tRNA + H2O = an N-acyl-L-amino acid + a tRNA + H(+)</text>
        <dbReference type="Rhea" id="RHEA:54448"/>
        <dbReference type="Rhea" id="RHEA-COMP:10123"/>
        <dbReference type="Rhea" id="RHEA-COMP:13883"/>
        <dbReference type="ChEBI" id="CHEBI:15377"/>
        <dbReference type="ChEBI" id="CHEBI:15378"/>
        <dbReference type="ChEBI" id="CHEBI:59874"/>
        <dbReference type="ChEBI" id="CHEBI:78442"/>
        <dbReference type="ChEBI" id="CHEBI:138191"/>
        <dbReference type="EC" id="3.1.1.29"/>
    </reaction>
</comment>
<gene>
    <name evidence="7" type="primary">pth</name>
    <name evidence="9" type="ORF">EHV23_12130</name>
</gene>
<evidence type="ECO:0000256" key="7">
    <source>
        <dbReference type="HAMAP-Rule" id="MF_00083"/>
    </source>
</evidence>
<comment type="function">
    <text evidence="7">Catalyzes the release of premature peptidyl moieties from peptidyl-tRNA molecules trapped in stalled 50S ribosomal subunits, and thus maintains levels of free tRNAs and 50S ribosomes.</text>
</comment>
<evidence type="ECO:0000256" key="2">
    <source>
        <dbReference type="ARBA" id="ARBA00022555"/>
    </source>
</evidence>
<dbReference type="RefSeq" id="WP_125096309.1">
    <property type="nucleotide sequence ID" value="NZ_RRUE01000002.1"/>
</dbReference>
<keyword evidence="10" id="KW-1185">Reference proteome</keyword>
<evidence type="ECO:0000313" key="10">
    <source>
        <dbReference type="Proteomes" id="UP000270261"/>
    </source>
</evidence>
<proteinExistence type="inferred from homology"/>
<feature type="active site" description="Proton acceptor" evidence="7">
    <location>
        <position position="22"/>
    </location>
</feature>
<dbReference type="EC" id="3.1.1.29" evidence="1 7"/>
<dbReference type="GO" id="GO:0000049">
    <property type="term" value="F:tRNA binding"/>
    <property type="evidence" value="ECO:0007669"/>
    <property type="project" value="UniProtKB-UniRule"/>
</dbReference>
<organism evidence="9 10">
    <name type="scientific">Lautropia dentalis</name>
    <dbReference type="NCBI Taxonomy" id="2490857"/>
    <lineage>
        <taxon>Bacteria</taxon>
        <taxon>Pseudomonadati</taxon>
        <taxon>Pseudomonadota</taxon>
        <taxon>Betaproteobacteria</taxon>
        <taxon>Burkholderiales</taxon>
        <taxon>Burkholderiaceae</taxon>
        <taxon>Lautropia</taxon>
    </lineage>
</organism>
<reference evidence="9 10" key="1">
    <citation type="submission" date="2018-11" db="EMBL/GenBank/DDBJ databases">
        <title>Genome sequencing of Lautropia sp. KCOM 2505 (= ChDC F240).</title>
        <authorList>
            <person name="Kook J.-K."/>
            <person name="Park S.-N."/>
            <person name="Lim Y.K."/>
        </authorList>
    </citation>
    <scope>NUCLEOTIDE SEQUENCE [LARGE SCALE GENOMIC DNA]</scope>
    <source>
        <strain evidence="9 10">KCOM 2505</strain>
    </source>
</reference>
<evidence type="ECO:0000256" key="1">
    <source>
        <dbReference type="ARBA" id="ARBA00013260"/>
    </source>
</evidence>
<comment type="caution">
    <text evidence="9">The sequence shown here is derived from an EMBL/GenBank/DDBJ whole genome shotgun (WGS) entry which is preliminary data.</text>
</comment>